<sequence length="137" mass="14942">MPLPTLSRRGACLALVLLVLLAASADAKPKKGRKVKAVTVSEANRLLDERNTTFIDIRSESDCKKRRVSGALCLPQDLVRQAIDIGKPVTVPTKKNILCYGLSADRNRQTCMYFVSAKYAPTVTVYALSSSAWQGIS</sequence>
<evidence type="ECO:0000313" key="4">
    <source>
        <dbReference type="Proteomes" id="UP000612055"/>
    </source>
</evidence>
<gene>
    <name evidence="3" type="ORF">HYH03_018197</name>
</gene>
<keyword evidence="1" id="KW-0732">Signal</keyword>
<evidence type="ECO:0000313" key="3">
    <source>
        <dbReference type="EMBL" id="KAG2482918.1"/>
    </source>
</evidence>
<reference evidence="3" key="1">
    <citation type="journal article" date="2020" name="bioRxiv">
        <title>Comparative genomics of Chlamydomonas.</title>
        <authorList>
            <person name="Craig R.J."/>
            <person name="Hasan A.R."/>
            <person name="Ness R.W."/>
            <person name="Keightley P.D."/>
        </authorList>
    </citation>
    <scope>NUCLEOTIDE SEQUENCE</scope>
    <source>
        <strain evidence="3">CCAP 11/70</strain>
    </source>
</reference>
<name>A0A835XHK7_9CHLO</name>
<dbReference type="AlphaFoldDB" id="A0A835XHK7"/>
<dbReference type="OrthoDB" id="541235at2759"/>
<evidence type="ECO:0000256" key="1">
    <source>
        <dbReference type="SAM" id="SignalP"/>
    </source>
</evidence>
<feature type="domain" description="Rhodanese" evidence="2">
    <location>
        <begin position="39"/>
        <end position="134"/>
    </location>
</feature>
<organism evidence="3 4">
    <name type="scientific">Edaphochlamys debaryana</name>
    <dbReference type="NCBI Taxonomy" id="47281"/>
    <lineage>
        <taxon>Eukaryota</taxon>
        <taxon>Viridiplantae</taxon>
        <taxon>Chlorophyta</taxon>
        <taxon>core chlorophytes</taxon>
        <taxon>Chlorophyceae</taxon>
        <taxon>CS clade</taxon>
        <taxon>Chlamydomonadales</taxon>
        <taxon>Chlamydomonadales incertae sedis</taxon>
        <taxon>Edaphochlamys</taxon>
    </lineage>
</organism>
<dbReference type="InterPro" id="IPR036873">
    <property type="entry name" value="Rhodanese-like_dom_sf"/>
</dbReference>
<dbReference type="InterPro" id="IPR001763">
    <property type="entry name" value="Rhodanese-like_dom"/>
</dbReference>
<feature type="chain" id="PRO_5032653722" description="Rhodanese domain-containing protein" evidence="1">
    <location>
        <begin position="28"/>
        <end position="137"/>
    </location>
</feature>
<dbReference type="Proteomes" id="UP000612055">
    <property type="component" value="Unassembled WGS sequence"/>
</dbReference>
<comment type="caution">
    <text evidence="3">The sequence shown here is derived from an EMBL/GenBank/DDBJ whole genome shotgun (WGS) entry which is preliminary data.</text>
</comment>
<protein>
    <recommendedName>
        <fullName evidence="2">Rhodanese domain-containing protein</fullName>
    </recommendedName>
</protein>
<dbReference type="CDD" id="cd00158">
    <property type="entry name" value="RHOD"/>
    <property type="match status" value="1"/>
</dbReference>
<dbReference type="EMBL" id="JAEHOE010000197">
    <property type="protein sequence ID" value="KAG2482918.1"/>
    <property type="molecule type" value="Genomic_DNA"/>
</dbReference>
<keyword evidence="4" id="KW-1185">Reference proteome</keyword>
<dbReference type="SUPFAM" id="SSF52821">
    <property type="entry name" value="Rhodanese/Cell cycle control phosphatase"/>
    <property type="match status" value="1"/>
</dbReference>
<dbReference type="Gene3D" id="3.40.250.10">
    <property type="entry name" value="Rhodanese-like domain"/>
    <property type="match status" value="1"/>
</dbReference>
<feature type="signal peptide" evidence="1">
    <location>
        <begin position="1"/>
        <end position="27"/>
    </location>
</feature>
<evidence type="ECO:0000259" key="2">
    <source>
        <dbReference type="Pfam" id="PF00581"/>
    </source>
</evidence>
<proteinExistence type="predicted"/>
<dbReference type="Pfam" id="PF00581">
    <property type="entry name" value="Rhodanese"/>
    <property type="match status" value="1"/>
</dbReference>
<accession>A0A835XHK7</accession>